<evidence type="ECO:0000313" key="2">
    <source>
        <dbReference type="Proteomes" id="UP000799291"/>
    </source>
</evidence>
<sequence>MFQQCTFGAIPQGRMVHAVDETQTVGFLFSLEDAAGISFSSYPEGLGRFDTAVRRLGGIGKGPDLLAAFSMIDNDAHFHYGSCEWASSIPPGTPGACGWCRVGGWTKGDLGCEKKHLVVGENFRLADMDCSFQC</sequence>
<dbReference type="EMBL" id="MU005573">
    <property type="protein sequence ID" value="KAF2688285.1"/>
    <property type="molecule type" value="Genomic_DNA"/>
</dbReference>
<evidence type="ECO:0000313" key="1">
    <source>
        <dbReference type="EMBL" id="KAF2688285.1"/>
    </source>
</evidence>
<dbReference type="Proteomes" id="UP000799291">
    <property type="component" value="Unassembled WGS sequence"/>
</dbReference>
<reference evidence="1" key="1">
    <citation type="journal article" date="2020" name="Stud. Mycol.">
        <title>101 Dothideomycetes genomes: a test case for predicting lifestyles and emergence of pathogens.</title>
        <authorList>
            <person name="Haridas S."/>
            <person name="Albert R."/>
            <person name="Binder M."/>
            <person name="Bloem J."/>
            <person name="Labutti K."/>
            <person name="Salamov A."/>
            <person name="Andreopoulos B."/>
            <person name="Baker S."/>
            <person name="Barry K."/>
            <person name="Bills G."/>
            <person name="Bluhm B."/>
            <person name="Cannon C."/>
            <person name="Castanera R."/>
            <person name="Culley D."/>
            <person name="Daum C."/>
            <person name="Ezra D."/>
            <person name="Gonzalez J."/>
            <person name="Henrissat B."/>
            <person name="Kuo A."/>
            <person name="Liang C."/>
            <person name="Lipzen A."/>
            <person name="Lutzoni F."/>
            <person name="Magnuson J."/>
            <person name="Mondo S."/>
            <person name="Nolan M."/>
            <person name="Ohm R."/>
            <person name="Pangilinan J."/>
            <person name="Park H.-J."/>
            <person name="Ramirez L."/>
            <person name="Alfaro M."/>
            <person name="Sun H."/>
            <person name="Tritt A."/>
            <person name="Yoshinaga Y."/>
            <person name="Zwiers L.-H."/>
            <person name="Turgeon B."/>
            <person name="Goodwin S."/>
            <person name="Spatafora J."/>
            <person name="Crous P."/>
            <person name="Grigoriev I."/>
        </authorList>
    </citation>
    <scope>NUCLEOTIDE SEQUENCE</scope>
    <source>
        <strain evidence="1">CBS 122367</strain>
    </source>
</reference>
<proteinExistence type="predicted"/>
<name>A0A6G1JDP2_9PLEO</name>
<protein>
    <submittedName>
        <fullName evidence="1">Uncharacterized protein</fullName>
    </submittedName>
</protein>
<organism evidence="1 2">
    <name type="scientific">Lentithecium fluviatile CBS 122367</name>
    <dbReference type="NCBI Taxonomy" id="1168545"/>
    <lineage>
        <taxon>Eukaryota</taxon>
        <taxon>Fungi</taxon>
        <taxon>Dikarya</taxon>
        <taxon>Ascomycota</taxon>
        <taxon>Pezizomycotina</taxon>
        <taxon>Dothideomycetes</taxon>
        <taxon>Pleosporomycetidae</taxon>
        <taxon>Pleosporales</taxon>
        <taxon>Massarineae</taxon>
        <taxon>Lentitheciaceae</taxon>
        <taxon>Lentithecium</taxon>
    </lineage>
</organism>
<gene>
    <name evidence="1" type="ORF">K458DRAFT_414064</name>
</gene>
<keyword evidence="2" id="KW-1185">Reference proteome</keyword>
<dbReference type="AlphaFoldDB" id="A0A6G1JDP2"/>
<accession>A0A6G1JDP2</accession>